<organism evidence="2 3">
    <name type="scientific">Fusarium beomiforme</name>
    <dbReference type="NCBI Taxonomy" id="44412"/>
    <lineage>
        <taxon>Eukaryota</taxon>
        <taxon>Fungi</taxon>
        <taxon>Dikarya</taxon>
        <taxon>Ascomycota</taxon>
        <taxon>Pezizomycotina</taxon>
        <taxon>Sordariomycetes</taxon>
        <taxon>Hypocreomycetidae</taxon>
        <taxon>Hypocreales</taxon>
        <taxon>Nectriaceae</taxon>
        <taxon>Fusarium</taxon>
        <taxon>Fusarium burgessii species complex</taxon>
    </lineage>
</organism>
<dbReference type="InterPro" id="IPR052897">
    <property type="entry name" value="Sec-Metab_Biosynth_Hydrolase"/>
</dbReference>
<evidence type="ECO:0000313" key="3">
    <source>
        <dbReference type="Proteomes" id="UP000730481"/>
    </source>
</evidence>
<gene>
    <name evidence="2" type="ORF">FBEOM_4164</name>
</gene>
<dbReference type="Gene3D" id="3.40.50.1820">
    <property type="entry name" value="alpha/beta hydrolase"/>
    <property type="match status" value="1"/>
</dbReference>
<dbReference type="AlphaFoldDB" id="A0A9P5E174"/>
<dbReference type="Pfam" id="PF12697">
    <property type="entry name" value="Abhydrolase_6"/>
    <property type="match status" value="1"/>
</dbReference>
<evidence type="ECO:0000259" key="1">
    <source>
        <dbReference type="Pfam" id="PF12697"/>
    </source>
</evidence>
<reference evidence="2" key="1">
    <citation type="journal article" date="2017" name="Mycologia">
        <title>Fusarium algeriense, sp. nov., a novel toxigenic crown rot pathogen of durum wheat from Algeria is nested in the Fusarium burgessii species complex.</title>
        <authorList>
            <person name="Laraba I."/>
            <person name="Keddad A."/>
            <person name="Boureghda H."/>
            <person name="Abdallah N."/>
            <person name="Vaughan M.M."/>
            <person name="Proctor R.H."/>
            <person name="Busman M."/>
            <person name="O'Donnell K."/>
        </authorList>
    </citation>
    <scope>NUCLEOTIDE SEQUENCE</scope>
    <source>
        <strain evidence="2">NRRL 25174</strain>
    </source>
</reference>
<comment type="caution">
    <text evidence="2">The sequence shown here is derived from an EMBL/GenBank/DDBJ whole genome shotgun (WGS) entry which is preliminary data.</text>
</comment>
<proteinExistence type="predicted"/>
<feature type="domain" description="AB hydrolase-1" evidence="1">
    <location>
        <begin position="7"/>
        <end position="243"/>
    </location>
</feature>
<dbReference type="EMBL" id="PVQB02000171">
    <property type="protein sequence ID" value="KAF4341848.1"/>
    <property type="molecule type" value="Genomic_DNA"/>
</dbReference>
<sequence length="255" mass="28010">MSQKPSLIIVPGAWQTPEYWGKVISAMEAKGFKCIPVTLPTSQSTSTEINFSHDVKAISEAIESETSLGLDVVLLCHSLGGRSAESAMKGLTLKSDETNAKAGHVIGLVLIAAGFAREGISFLDGLDGKVPPTVEADYENNTISMKVDPIDLLYHDLPEEEAKQWVAKHTHFTLTSVSEGYEVVYEGWRDVPVWYIMTKDDRNFPFEAQKMLIRGAEKAGADVTKREIESSHCPMLSRPDEVVGHLEEAIQAFTT</sequence>
<dbReference type="SUPFAM" id="SSF53474">
    <property type="entry name" value="alpha/beta-Hydrolases"/>
    <property type="match status" value="1"/>
</dbReference>
<reference evidence="2" key="2">
    <citation type="submission" date="2020-02" db="EMBL/GenBank/DDBJ databases">
        <title>Identification and distribution of gene clusters putatively required for synthesis of sphingolipid metabolism inhibitors in phylogenetically diverse species of the filamentous fungus Fusarium.</title>
        <authorList>
            <person name="Kim H.-S."/>
            <person name="Busman M."/>
            <person name="Brown D.W."/>
            <person name="Divon H."/>
            <person name="Uhlig S."/>
            <person name="Proctor R.H."/>
        </authorList>
    </citation>
    <scope>NUCLEOTIDE SEQUENCE</scope>
    <source>
        <strain evidence="2">NRRL 25174</strain>
    </source>
</reference>
<keyword evidence="3" id="KW-1185">Reference proteome</keyword>
<dbReference type="OrthoDB" id="408373at2759"/>
<protein>
    <submittedName>
        <fullName evidence="2">Alpha beta-hydrolase</fullName>
    </submittedName>
</protein>
<name>A0A9P5E174_9HYPO</name>
<dbReference type="Proteomes" id="UP000730481">
    <property type="component" value="Unassembled WGS sequence"/>
</dbReference>
<evidence type="ECO:0000313" key="2">
    <source>
        <dbReference type="EMBL" id="KAF4341848.1"/>
    </source>
</evidence>
<dbReference type="InterPro" id="IPR029058">
    <property type="entry name" value="AB_hydrolase_fold"/>
</dbReference>
<dbReference type="PANTHER" id="PTHR37017:SF3">
    <property type="entry name" value="AB HYDROLASE-1 DOMAIN-CONTAINING PROTEIN"/>
    <property type="match status" value="1"/>
</dbReference>
<accession>A0A9P5E174</accession>
<dbReference type="InterPro" id="IPR000073">
    <property type="entry name" value="AB_hydrolase_1"/>
</dbReference>
<dbReference type="PANTHER" id="PTHR37017">
    <property type="entry name" value="AB HYDROLASE-1 DOMAIN-CONTAINING PROTEIN-RELATED"/>
    <property type="match status" value="1"/>
</dbReference>